<dbReference type="Pfam" id="PF09827">
    <property type="entry name" value="CRISPR_Cas2"/>
    <property type="match status" value="1"/>
</dbReference>
<comment type="function">
    <text evidence="9">CRISPR (clustered regularly interspaced short palindromic repeat), is an adaptive immune system that provides protection against mobile genetic elements (viruses, transposable elements and conjugative plasmids). CRISPR clusters contain sequences complementary to antecedent mobile elements and target invading nucleic acids. CRISPR clusters are transcribed and processed into CRISPR RNA (crRNA). Functions as a ssRNA-specific endoribonuclease. Involved in the integration of spacer DNA into the CRISPR cassette.</text>
</comment>
<dbReference type="AlphaFoldDB" id="A0A4V2NHV7"/>
<keyword evidence="5 9" id="KW-0255">Endonuclease</keyword>
<comment type="subunit">
    <text evidence="9">Homodimer, forms a heterotetramer with a Cas1 homodimer.</text>
</comment>
<evidence type="ECO:0000256" key="6">
    <source>
        <dbReference type="ARBA" id="ARBA00022801"/>
    </source>
</evidence>
<dbReference type="Proteomes" id="UP000294192">
    <property type="component" value="Unassembled WGS sequence"/>
</dbReference>
<dbReference type="InterPro" id="IPR019199">
    <property type="entry name" value="Virulence_VapD/CRISPR_Cas2"/>
</dbReference>
<dbReference type="OrthoDB" id="9791737at2"/>
<evidence type="ECO:0000256" key="9">
    <source>
        <dbReference type="HAMAP-Rule" id="MF_01471"/>
    </source>
</evidence>
<dbReference type="GO" id="GO:0004521">
    <property type="term" value="F:RNA endonuclease activity"/>
    <property type="evidence" value="ECO:0007669"/>
    <property type="project" value="InterPro"/>
</dbReference>
<sequence>MRLILMYDLYGNDEEGQKVYTKFHKGIISRGFIMMQYSVYIKAINTPTKRDYEIKAIQKIVPKNGNIRILTVTDKQYQNMSFLRGGKKINETINNELRRVKIKYEI</sequence>
<dbReference type="GO" id="GO:0016787">
    <property type="term" value="F:hydrolase activity"/>
    <property type="evidence" value="ECO:0007669"/>
    <property type="project" value="UniProtKB-KW"/>
</dbReference>
<dbReference type="Gene3D" id="3.30.70.240">
    <property type="match status" value="1"/>
</dbReference>
<keyword evidence="6 9" id="KW-0378">Hydrolase</keyword>
<reference evidence="10 11" key="1">
    <citation type="submission" date="2018-02" db="EMBL/GenBank/DDBJ databases">
        <title>Mycoplasma marinum and Mycoplasma todarodis sp. nov., moderately halophilic and psychrotolerant mycoplasmas isolated from cephalopods.</title>
        <authorList>
            <person name="Viver T."/>
        </authorList>
    </citation>
    <scope>NUCLEOTIDE SEQUENCE [LARGE SCALE GENOMIC DNA]</scope>
    <source>
        <strain evidence="10 11">PE</strain>
    </source>
</reference>
<keyword evidence="7 9" id="KW-0460">Magnesium</keyword>
<keyword evidence="11" id="KW-1185">Reference proteome</keyword>
<keyword evidence="3 9" id="KW-0540">Nuclease</keyword>
<organism evidence="10 11">
    <name type="scientific">Mycoplasma marinum</name>
    <dbReference type="NCBI Taxonomy" id="1937190"/>
    <lineage>
        <taxon>Bacteria</taxon>
        <taxon>Bacillati</taxon>
        <taxon>Mycoplasmatota</taxon>
        <taxon>Mollicutes</taxon>
        <taxon>Mycoplasmataceae</taxon>
        <taxon>Mycoplasma</taxon>
    </lineage>
</organism>
<dbReference type="SUPFAM" id="SSF143430">
    <property type="entry name" value="TTP0101/SSO1404-like"/>
    <property type="match status" value="1"/>
</dbReference>
<accession>A0A4V2NHV7</accession>
<dbReference type="EMBL" id="PSZO01000075">
    <property type="protein sequence ID" value="TCG10298.1"/>
    <property type="molecule type" value="Genomic_DNA"/>
</dbReference>
<keyword evidence="8 9" id="KW-0051">Antiviral defense</keyword>
<dbReference type="GO" id="GO:0043571">
    <property type="term" value="P:maintenance of CRISPR repeat elements"/>
    <property type="evidence" value="ECO:0007669"/>
    <property type="project" value="UniProtKB-UniRule"/>
</dbReference>
<gene>
    <name evidence="9 10" type="primary">cas2</name>
    <name evidence="10" type="ORF">C4B24_04875</name>
</gene>
<keyword evidence="4 9" id="KW-0479">Metal-binding</keyword>
<evidence type="ECO:0000256" key="1">
    <source>
        <dbReference type="ARBA" id="ARBA00001946"/>
    </source>
</evidence>
<evidence type="ECO:0000313" key="11">
    <source>
        <dbReference type="Proteomes" id="UP000294192"/>
    </source>
</evidence>
<dbReference type="NCBIfam" id="TIGR01573">
    <property type="entry name" value="cas2"/>
    <property type="match status" value="1"/>
</dbReference>
<dbReference type="GO" id="GO:0051607">
    <property type="term" value="P:defense response to virus"/>
    <property type="evidence" value="ECO:0007669"/>
    <property type="project" value="UniProtKB-UniRule"/>
</dbReference>
<dbReference type="GO" id="GO:0046872">
    <property type="term" value="F:metal ion binding"/>
    <property type="evidence" value="ECO:0007669"/>
    <property type="project" value="UniProtKB-UniRule"/>
</dbReference>
<dbReference type="HAMAP" id="MF_01471">
    <property type="entry name" value="Cas2"/>
    <property type="match status" value="1"/>
</dbReference>
<evidence type="ECO:0000256" key="4">
    <source>
        <dbReference type="ARBA" id="ARBA00022723"/>
    </source>
</evidence>
<proteinExistence type="inferred from homology"/>
<dbReference type="RefSeq" id="WP_131599636.1">
    <property type="nucleotide sequence ID" value="NZ_PSZO01000075.1"/>
</dbReference>
<evidence type="ECO:0000256" key="5">
    <source>
        <dbReference type="ARBA" id="ARBA00022759"/>
    </source>
</evidence>
<comment type="caution">
    <text evidence="10">The sequence shown here is derived from an EMBL/GenBank/DDBJ whole genome shotgun (WGS) entry which is preliminary data.</text>
</comment>
<dbReference type="EC" id="3.1.-.-" evidence="9"/>
<evidence type="ECO:0000256" key="7">
    <source>
        <dbReference type="ARBA" id="ARBA00022842"/>
    </source>
</evidence>
<dbReference type="InterPro" id="IPR021127">
    <property type="entry name" value="CRISPR_associated_Cas2"/>
</dbReference>
<feature type="binding site" evidence="9">
    <location>
        <position position="8"/>
    </location>
    <ligand>
        <name>Mg(2+)</name>
        <dbReference type="ChEBI" id="CHEBI:18420"/>
        <note>catalytic</note>
    </ligand>
</feature>
<comment type="similarity">
    <text evidence="2 9">Belongs to the CRISPR-associated endoribonuclease Cas2 protein family.</text>
</comment>
<evidence type="ECO:0000256" key="8">
    <source>
        <dbReference type="ARBA" id="ARBA00023118"/>
    </source>
</evidence>
<evidence type="ECO:0000256" key="2">
    <source>
        <dbReference type="ARBA" id="ARBA00009959"/>
    </source>
</evidence>
<name>A0A4V2NHV7_9MOLU</name>
<evidence type="ECO:0000313" key="10">
    <source>
        <dbReference type="EMBL" id="TCG10298.1"/>
    </source>
</evidence>
<evidence type="ECO:0000256" key="3">
    <source>
        <dbReference type="ARBA" id="ARBA00022722"/>
    </source>
</evidence>
<protein>
    <recommendedName>
        <fullName evidence="9">CRISPR-associated endoribonuclease Cas2</fullName>
        <ecNumber evidence="9">3.1.-.-</ecNumber>
    </recommendedName>
</protein>
<comment type="cofactor">
    <cofactor evidence="1 9">
        <name>Mg(2+)</name>
        <dbReference type="ChEBI" id="CHEBI:18420"/>
    </cofactor>
</comment>